<organism evidence="8 9">
    <name type="scientific">Rubellimicrobium roseum</name>
    <dbReference type="NCBI Taxonomy" id="687525"/>
    <lineage>
        <taxon>Bacteria</taxon>
        <taxon>Pseudomonadati</taxon>
        <taxon>Pseudomonadota</taxon>
        <taxon>Alphaproteobacteria</taxon>
        <taxon>Rhodobacterales</taxon>
        <taxon>Roseobacteraceae</taxon>
        <taxon>Rubellimicrobium</taxon>
    </lineage>
</organism>
<sequence length="618" mass="63191">MSTTEGTWSIDLVQIGEPATTESWLVSDWAAGQSAIMEWSPDNVVAQADGSVQFALSAAPAGSSHAYCGGEVQSCEAASTGTWTWTAQAPVMQDGAVFGMFTYRADHFNDPWIEFDFEFVGSDTTQVRLNIHMETATGEHVTLEQGNNWQPVIVDLGFDAALGFHTYEITVTETEAIFLVDGQVVGRFGAADMPHGTWTTGDMNGFANLWCVDPSLEGWAGDWAYAGTPLTATMAAIDVRPGDLGGFGPVVIDPTINGDAGDDVLIGTDGDDTLDGQAGNDMLAGDLGNDALLGGEGDDTLKLDAGNDLLDGGSGRDWILVGGSEAASIDLSLTTVQNTGSGMDTLLSIENALGGSGADMLSGSESANILLGDGGSDTLLGGGGDDNLSGGAGADDMDGGAGNDQVLGDDGDDTLRLDAGDDTLDGGAGMDWMAVTGSTAAVIDLARTGGQATGYGTDTLLDLENVSGGAGADRLYGDAADNILKGNGGGDLLHGRAGADTLIAGTGKDTIHGGVDDVRDAFVFTAITDSVVGNNRDVVHDFRSGLDDLDLSGIDGRTTLAGDQAFGFGGTKASAYSVWYAAGRSEVIVRADVSGDRTADVEIRVVGVTSLAVNDLVL</sequence>
<keyword evidence="9" id="KW-1185">Reference proteome</keyword>
<gene>
    <name evidence="8" type="ORF">FHG71_01825</name>
</gene>
<dbReference type="Pfam" id="PF08548">
    <property type="entry name" value="Peptidase_M10_C"/>
    <property type="match status" value="1"/>
</dbReference>
<keyword evidence="8" id="KW-0378">Hydrolase</keyword>
<proteinExistence type="inferred from homology"/>
<dbReference type="Proteomes" id="UP000305709">
    <property type="component" value="Unassembled WGS sequence"/>
</dbReference>
<comment type="caution">
    <text evidence="8">The sequence shown here is derived from an EMBL/GenBank/DDBJ whole genome shotgun (WGS) entry which is preliminary data.</text>
</comment>
<keyword evidence="4" id="KW-0964">Secreted</keyword>
<dbReference type="InterPro" id="IPR050557">
    <property type="entry name" value="RTX_toxin/Mannuronan_C5-epim"/>
</dbReference>
<dbReference type="GO" id="GO:0005975">
    <property type="term" value="P:carbohydrate metabolic process"/>
    <property type="evidence" value="ECO:0007669"/>
    <property type="project" value="InterPro"/>
</dbReference>
<evidence type="ECO:0000256" key="5">
    <source>
        <dbReference type="ARBA" id="ARBA00022737"/>
    </source>
</evidence>
<dbReference type="InterPro" id="IPR013858">
    <property type="entry name" value="Peptidase_M10B_C"/>
</dbReference>
<reference evidence="8 9" key="1">
    <citation type="submission" date="2019-06" db="EMBL/GenBank/DDBJ databases">
        <authorList>
            <person name="Jiang L."/>
        </authorList>
    </citation>
    <scope>NUCLEOTIDE SEQUENCE [LARGE SCALE GENOMIC DNA]</scope>
    <source>
        <strain evidence="8 9">YIM 48858</strain>
    </source>
</reference>
<dbReference type="RefSeq" id="WP_139079887.1">
    <property type="nucleotide sequence ID" value="NZ_VDFV01000001.1"/>
</dbReference>
<feature type="compositionally biased region" description="Gly residues" evidence="6">
    <location>
        <begin position="381"/>
        <end position="393"/>
    </location>
</feature>
<feature type="region of interest" description="Disordered" evidence="6">
    <location>
        <begin position="381"/>
        <end position="402"/>
    </location>
</feature>
<dbReference type="GO" id="GO:0004553">
    <property type="term" value="F:hydrolase activity, hydrolyzing O-glycosyl compounds"/>
    <property type="evidence" value="ECO:0007669"/>
    <property type="project" value="InterPro"/>
</dbReference>
<accession>A0A5C4NJW7</accession>
<keyword evidence="5" id="KW-0677">Repeat</keyword>
<name>A0A5C4NJW7_9RHOB</name>
<evidence type="ECO:0000256" key="1">
    <source>
        <dbReference type="ARBA" id="ARBA00001913"/>
    </source>
</evidence>
<evidence type="ECO:0000313" key="9">
    <source>
        <dbReference type="Proteomes" id="UP000305709"/>
    </source>
</evidence>
<dbReference type="OrthoDB" id="7753598at2"/>
<dbReference type="PANTHER" id="PTHR38340">
    <property type="entry name" value="S-LAYER PROTEIN"/>
    <property type="match status" value="1"/>
</dbReference>
<comment type="similarity">
    <text evidence="3">Belongs to the glycosyl hydrolase 16 family.</text>
</comment>
<dbReference type="GO" id="GO:0005509">
    <property type="term" value="F:calcium ion binding"/>
    <property type="evidence" value="ECO:0007669"/>
    <property type="project" value="InterPro"/>
</dbReference>
<dbReference type="InterPro" id="IPR013320">
    <property type="entry name" value="ConA-like_dom_sf"/>
</dbReference>
<comment type="subcellular location">
    <subcellularLocation>
        <location evidence="2">Secreted</location>
    </subcellularLocation>
</comment>
<dbReference type="PROSITE" id="PS00330">
    <property type="entry name" value="HEMOLYSIN_CALCIUM"/>
    <property type="match status" value="2"/>
</dbReference>
<protein>
    <submittedName>
        <fullName evidence="8">Glycosyl hydrolase family protein</fullName>
    </submittedName>
</protein>
<evidence type="ECO:0000259" key="7">
    <source>
        <dbReference type="PROSITE" id="PS51762"/>
    </source>
</evidence>
<comment type="cofactor">
    <cofactor evidence="1">
        <name>Ca(2+)</name>
        <dbReference type="ChEBI" id="CHEBI:29108"/>
    </cofactor>
</comment>
<feature type="domain" description="GH16" evidence="7">
    <location>
        <begin position="6"/>
        <end position="247"/>
    </location>
</feature>
<evidence type="ECO:0000256" key="6">
    <source>
        <dbReference type="SAM" id="MobiDB-lite"/>
    </source>
</evidence>
<dbReference type="AlphaFoldDB" id="A0A5C4NJW7"/>
<evidence type="ECO:0000256" key="4">
    <source>
        <dbReference type="ARBA" id="ARBA00022525"/>
    </source>
</evidence>
<dbReference type="InterPro" id="IPR018511">
    <property type="entry name" value="Hemolysin-typ_Ca-bd_CS"/>
</dbReference>
<dbReference type="Gene3D" id="2.150.10.10">
    <property type="entry name" value="Serralysin-like metalloprotease, C-terminal"/>
    <property type="match status" value="3"/>
</dbReference>
<dbReference type="GO" id="GO:0005615">
    <property type="term" value="C:extracellular space"/>
    <property type="evidence" value="ECO:0007669"/>
    <property type="project" value="InterPro"/>
</dbReference>
<dbReference type="Pfam" id="PF00353">
    <property type="entry name" value="HemolysinCabind"/>
    <property type="match status" value="4"/>
</dbReference>
<dbReference type="SUPFAM" id="SSF49899">
    <property type="entry name" value="Concanavalin A-like lectins/glucanases"/>
    <property type="match status" value="1"/>
</dbReference>
<dbReference type="Pfam" id="PF00722">
    <property type="entry name" value="Glyco_hydro_16"/>
    <property type="match status" value="1"/>
</dbReference>
<dbReference type="InterPro" id="IPR000757">
    <property type="entry name" value="Beta-glucanase-like"/>
</dbReference>
<evidence type="ECO:0000313" key="8">
    <source>
        <dbReference type="EMBL" id="TNC74893.1"/>
    </source>
</evidence>
<dbReference type="Gene3D" id="2.60.120.200">
    <property type="match status" value="1"/>
</dbReference>
<dbReference type="InterPro" id="IPR001343">
    <property type="entry name" value="Hemolysn_Ca-bd"/>
</dbReference>
<dbReference type="PRINTS" id="PR00313">
    <property type="entry name" value="CABNDNGRPT"/>
</dbReference>
<dbReference type="SUPFAM" id="SSF51120">
    <property type="entry name" value="beta-Roll"/>
    <property type="match status" value="2"/>
</dbReference>
<evidence type="ECO:0000256" key="2">
    <source>
        <dbReference type="ARBA" id="ARBA00004613"/>
    </source>
</evidence>
<dbReference type="InterPro" id="IPR011049">
    <property type="entry name" value="Serralysin-like_metalloprot_C"/>
</dbReference>
<dbReference type="PROSITE" id="PS51762">
    <property type="entry name" value="GH16_2"/>
    <property type="match status" value="1"/>
</dbReference>
<dbReference type="PANTHER" id="PTHR38340:SF1">
    <property type="entry name" value="S-LAYER PROTEIN"/>
    <property type="match status" value="1"/>
</dbReference>
<evidence type="ECO:0000256" key="3">
    <source>
        <dbReference type="ARBA" id="ARBA00006865"/>
    </source>
</evidence>
<dbReference type="EMBL" id="VDFV01000001">
    <property type="protein sequence ID" value="TNC74893.1"/>
    <property type="molecule type" value="Genomic_DNA"/>
</dbReference>